<dbReference type="InParanoid" id="G8YTS5"/>
<reference evidence="2" key="1">
    <citation type="submission" date="2011-10" db="EMBL/GenBank/DDBJ databases">
        <authorList>
            <person name="Genoscope - CEA"/>
        </authorList>
    </citation>
    <scope>NUCLEOTIDE SEQUENCE</scope>
    <source>
        <strain evidence="2">CBS 7064</strain>
    </source>
</reference>
<gene>
    <name evidence="2" type="primary">Piso0_000359</name>
    <name evidence="1" type="ORF">GNLVRS01_PISO0A07612g</name>
    <name evidence="2" type="ORF">GNLVRS01_PISO0B07679g</name>
</gene>
<keyword evidence="3" id="KW-1185">Reference proteome</keyword>
<accession>G8YTS5</accession>
<evidence type="ECO:0000313" key="3">
    <source>
        <dbReference type="Proteomes" id="UP000005222"/>
    </source>
</evidence>
<dbReference type="Proteomes" id="UP000005222">
    <property type="component" value="Chromosome A"/>
</dbReference>
<organism evidence="2 3">
    <name type="scientific">Pichia sorbitophila (strain ATCC MYA-4447 / BCRC 22081 / CBS 7064 / NBRC 10061 / NRRL Y-12695)</name>
    <name type="common">Hybrid yeast</name>
    <dbReference type="NCBI Taxonomy" id="559304"/>
    <lineage>
        <taxon>Eukaryota</taxon>
        <taxon>Fungi</taxon>
        <taxon>Dikarya</taxon>
        <taxon>Ascomycota</taxon>
        <taxon>Saccharomycotina</taxon>
        <taxon>Pichiomycetes</taxon>
        <taxon>Debaryomycetaceae</taxon>
        <taxon>Millerozyma</taxon>
    </lineage>
</organism>
<dbReference type="InterPro" id="IPR024368">
    <property type="entry name" value="Ecl1/2/3"/>
</dbReference>
<dbReference type="EMBL" id="FO082058">
    <property type="protein sequence ID" value="CCE73326.1"/>
    <property type="molecule type" value="Genomic_DNA"/>
</dbReference>
<name>G8YTS5_PICSO</name>
<dbReference type="eggNOG" id="ENOG502SZXJ">
    <property type="taxonomic scope" value="Eukaryota"/>
</dbReference>
<dbReference type="HOGENOM" id="CLU_124523_0_0_1"/>
<proteinExistence type="predicted"/>
<dbReference type="OMA" id="AFDNYCI"/>
<protein>
    <submittedName>
        <fullName evidence="2">Piso0_000359 protein</fullName>
    </submittedName>
</protein>
<dbReference type="AlphaFoldDB" id="G8YTS5"/>
<dbReference type="Pfam" id="PF12855">
    <property type="entry name" value="Ecl1"/>
    <property type="match status" value="1"/>
</dbReference>
<evidence type="ECO:0000313" key="1">
    <source>
        <dbReference type="EMBL" id="CCE72765.1"/>
    </source>
</evidence>
<evidence type="ECO:0000313" key="2">
    <source>
        <dbReference type="EMBL" id="CCE73326.1"/>
    </source>
</evidence>
<reference evidence="3" key="2">
    <citation type="journal article" date="2012" name="G3 (Bethesda)">
        <title>Pichia sorbitophila, an interspecies yeast hybrid reveals early steps of genome resolution following polyploidization.</title>
        <authorList>
            <person name="Leh Louis V."/>
            <person name="Despons L."/>
            <person name="Friedrich A."/>
            <person name="Martin T."/>
            <person name="Durrens P."/>
            <person name="Casaregola S."/>
            <person name="Neuveglise C."/>
            <person name="Fairhead C."/>
            <person name="Marck C."/>
            <person name="Cruz J.A."/>
            <person name="Straub M.L."/>
            <person name="Kugler V."/>
            <person name="Sacerdot C."/>
            <person name="Uzunov Z."/>
            <person name="Thierry A."/>
            <person name="Weiss S."/>
            <person name="Bleykasten C."/>
            <person name="De Montigny J."/>
            <person name="Jacques N."/>
            <person name="Jung P."/>
            <person name="Lemaire M."/>
            <person name="Mallet S."/>
            <person name="Morel G."/>
            <person name="Richard G.F."/>
            <person name="Sarkar A."/>
            <person name="Savel G."/>
            <person name="Schacherer J."/>
            <person name="Seret M.L."/>
            <person name="Talla E."/>
            <person name="Samson G."/>
            <person name="Jubin C."/>
            <person name="Poulain J."/>
            <person name="Vacherie B."/>
            <person name="Barbe V."/>
            <person name="Pelletier E."/>
            <person name="Sherman D.J."/>
            <person name="Westhof E."/>
            <person name="Weissenbach J."/>
            <person name="Baret P.V."/>
            <person name="Wincker P."/>
            <person name="Gaillardin C."/>
            <person name="Dujon B."/>
            <person name="Souciet J.L."/>
        </authorList>
    </citation>
    <scope>NUCLEOTIDE SEQUENCE [LARGE SCALE GENOMIC DNA]</scope>
    <source>
        <strain evidence="3">ATCC MYA-4447 / BCRC 22081 / CBS 7064 / NBRC 10061 / NRRL Y-12695</strain>
    </source>
</reference>
<dbReference type="Proteomes" id="UP000005222">
    <property type="component" value="Chromosome B"/>
</dbReference>
<sequence>MTELAFNNYCIACDKFCGQNSIYCSEQCRMVDEKQSMHMLESSTAAGGTQMNELVSPIIAPVAYQHYDHYTAGRDGQQPEAPSSDLVTSPLVLAAPGHPIPDFERQSFDLNYSMNMGNATASVSKESSQTIIDHIPSTSHNYRKWLTACL</sequence>
<dbReference type="OrthoDB" id="2563506at2759"/>
<dbReference type="EMBL" id="FO082059">
    <property type="protein sequence ID" value="CCE72765.1"/>
    <property type="molecule type" value="Genomic_DNA"/>
</dbReference>